<name>A0A067T0U3_GALM3</name>
<organism evidence="3 4">
    <name type="scientific">Galerina marginata (strain CBS 339.88)</name>
    <dbReference type="NCBI Taxonomy" id="685588"/>
    <lineage>
        <taxon>Eukaryota</taxon>
        <taxon>Fungi</taxon>
        <taxon>Dikarya</taxon>
        <taxon>Basidiomycota</taxon>
        <taxon>Agaricomycotina</taxon>
        <taxon>Agaricomycetes</taxon>
        <taxon>Agaricomycetidae</taxon>
        <taxon>Agaricales</taxon>
        <taxon>Agaricineae</taxon>
        <taxon>Strophariaceae</taxon>
        <taxon>Galerina</taxon>
    </lineage>
</organism>
<evidence type="ECO:0000259" key="2">
    <source>
        <dbReference type="PROSITE" id="PS50181"/>
    </source>
</evidence>
<gene>
    <name evidence="3" type="ORF">GALMADRAFT_142017</name>
</gene>
<dbReference type="InterPro" id="IPR001810">
    <property type="entry name" value="F-box_dom"/>
</dbReference>
<dbReference type="Pfam" id="PF00646">
    <property type="entry name" value="F-box"/>
    <property type="match status" value="1"/>
</dbReference>
<keyword evidence="4" id="KW-1185">Reference proteome</keyword>
<proteinExistence type="predicted"/>
<dbReference type="InterPro" id="IPR036047">
    <property type="entry name" value="F-box-like_dom_sf"/>
</dbReference>
<dbReference type="OrthoDB" id="2823912at2759"/>
<dbReference type="Proteomes" id="UP000027222">
    <property type="component" value="Unassembled WGS sequence"/>
</dbReference>
<reference evidence="4" key="1">
    <citation type="journal article" date="2014" name="Proc. Natl. Acad. Sci. U.S.A.">
        <title>Extensive sampling of basidiomycete genomes demonstrates inadequacy of the white-rot/brown-rot paradigm for wood decay fungi.</title>
        <authorList>
            <person name="Riley R."/>
            <person name="Salamov A.A."/>
            <person name="Brown D.W."/>
            <person name="Nagy L.G."/>
            <person name="Floudas D."/>
            <person name="Held B.W."/>
            <person name="Levasseur A."/>
            <person name="Lombard V."/>
            <person name="Morin E."/>
            <person name="Otillar R."/>
            <person name="Lindquist E.A."/>
            <person name="Sun H."/>
            <person name="LaButti K.M."/>
            <person name="Schmutz J."/>
            <person name="Jabbour D."/>
            <person name="Luo H."/>
            <person name="Baker S.E."/>
            <person name="Pisabarro A.G."/>
            <person name="Walton J.D."/>
            <person name="Blanchette R.A."/>
            <person name="Henrissat B."/>
            <person name="Martin F."/>
            <person name="Cullen D."/>
            <person name="Hibbett D.S."/>
            <person name="Grigoriev I.V."/>
        </authorList>
    </citation>
    <scope>NUCLEOTIDE SEQUENCE [LARGE SCALE GENOMIC DNA]</scope>
    <source>
        <strain evidence="4">CBS 339.88</strain>
    </source>
</reference>
<sequence length="743" mass="84759">MASATPDTPPTTTTPEDTTSEPQLPFFELGETEYKQVTSGPRISSCHSQPHAYYGPISIRNYIAGSTKKVLRTPKQKVQSNYKDVFLRLPIELKLLVLEHLHPIDIYHFSQVSTYFRAISMNPKAAGVWKTAFECHPDLPGCPPGVTARQWAFMLFGPGICLGCGKYGALTDFAFLKQYCELCMRENYSYVNALKDATGRPVPVEHIVCSLVPRSYRYHGLRYTTSYVNLANAKYFRKDFNAMMKKVTLIQTLINNDVPTLAELFEEYREALKAHVTNIHLASDTANTWAMEVFRRCSVEYDTALREITERCKTRLHNLGHETQDINYVQYSISHALRQDSVYKLTSRAFRTIRPKLESLVTTRKVTRIKNERQQLLENIYRDYQKTVDPDCWQYLPPARLVNTIEGFSEFINAPYTERGSMDPGHAVSLFPDFVSAWTKKQQVKTLELFPTESPEEDFETRLAKLELVTSVVTCGDCKLKVQEGRVLLGWKHICRHRRTLIAGYLEPCSKYEINANAKAAAASLVSCVGLDPATTTIQDMDVRNDRFLCGNCMSETSHGISGLKAYTWHECLMHSMEMHILNNVMHTSPAWLLLTAEATKFVKEHEYPHPRPISEIWRCNKCAAHYDGPVTQEEAVQHAKKVHLIINPVIGVDVAYDRRFSIRRRKAFRLGMDPAYEVRCKRCPDISIYKLWEMQDLTVHLRTKHQILDPVEGEDWMKINMIAAASAATPAPTDAPEQPSNP</sequence>
<feature type="region of interest" description="Disordered" evidence="1">
    <location>
        <begin position="1"/>
        <end position="23"/>
    </location>
</feature>
<dbReference type="STRING" id="685588.A0A067T0U3"/>
<dbReference type="HOGENOM" id="CLU_010790_5_1_1"/>
<dbReference type="PROSITE" id="PS50181">
    <property type="entry name" value="FBOX"/>
    <property type="match status" value="1"/>
</dbReference>
<evidence type="ECO:0000313" key="3">
    <source>
        <dbReference type="EMBL" id="KDR73534.1"/>
    </source>
</evidence>
<dbReference type="SUPFAM" id="SSF81383">
    <property type="entry name" value="F-box domain"/>
    <property type="match status" value="1"/>
</dbReference>
<evidence type="ECO:0000313" key="4">
    <source>
        <dbReference type="Proteomes" id="UP000027222"/>
    </source>
</evidence>
<feature type="domain" description="F-box" evidence="2">
    <location>
        <begin position="83"/>
        <end position="132"/>
    </location>
</feature>
<evidence type="ECO:0000256" key="1">
    <source>
        <dbReference type="SAM" id="MobiDB-lite"/>
    </source>
</evidence>
<accession>A0A067T0U3</accession>
<feature type="compositionally biased region" description="Low complexity" evidence="1">
    <location>
        <begin position="1"/>
        <end position="22"/>
    </location>
</feature>
<dbReference type="Gene3D" id="1.20.1280.50">
    <property type="match status" value="1"/>
</dbReference>
<dbReference type="AlphaFoldDB" id="A0A067T0U3"/>
<protein>
    <recommendedName>
        <fullName evidence="2">F-box domain-containing protein</fullName>
    </recommendedName>
</protein>
<dbReference type="EMBL" id="KL142385">
    <property type="protein sequence ID" value="KDR73534.1"/>
    <property type="molecule type" value="Genomic_DNA"/>
</dbReference>
<dbReference type="CDD" id="cd09917">
    <property type="entry name" value="F-box_SF"/>
    <property type="match status" value="1"/>
</dbReference>